<dbReference type="PANTHER" id="PTHR43065">
    <property type="entry name" value="SENSOR HISTIDINE KINASE"/>
    <property type="match status" value="1"/>
</dbReference>
<proteinExistence type="predicted"/>
<keyword evidence="5" id="KW-0547">Nucleotide-binding</keyword>
<keyword evidence="6 10" id="KW-0418">Kinase</keyword>
<evidence type="ECO:0000313" key="12">
    <source>
        <dbReference type="Proteomes" id="UP000078383"/>
    </source>
</evidence>
<evidence type="ECO:0000256" key="1">
    <source>
        <dbReference type="ARBA" id="ARBA00000085"/>
    </source>
</evidence>
<organism evidence="10 12">
    <name type="scientific">[Ruminococcus] torques</name>
    <dbReference type="NCBI Taxonomy" id="33039"/>
    <lineage>
        <taxon>Bacteria</taxon>
        <taxon>Bacillati</taxon>
        <taxon>Bacillota</taxon>
        <taxon>Clostridia</taxon>
        <taxon>Lachnospirales</taxon>
        <taxon>Lachnospiraceae</taxon>
        <taxon>Mediterraneibacter</taxon>
    </lineage>
</organism>
<reference evidence="11 13" key="2">
    <citation type="submission" date="2019-07" db="EMBL/GenBank/DDBJ databases">
        <authorList>
            <person name="Hibberd C M."/>
            <person name="Gehrig L. J."/>
            <person name="Chang H.-W."/>
            <person name="Venkatesh S."/>
        </authorList>
    </citation>
    <scope>NUCLEOTIDE SEQUENCE [LARGE SCALE GENOMIC DNA]</scope>
    <source>
        <strain evidence="11">Ruminococcus_torques_SSTS_Bg7063</strain>
    </source>
</reference>
<dbReference type="InterPro" id="IPR003661">
    <property type="entry name" value="HisK_dim/P_dom"/>
</dbReference>
<reference evidence="10 12" key="1">
    <citation type="submission" date="2015-09" db="EMBL/GenBank/DDBJ databases">
        <authorList>
            <consortium name="Pathogen Informatics"/>
        </authorList>
    </citation>
    <scope>NUCLEOTIDE SEQUENCE [LARGE SCALE GENOMIC DNA]</scope>
    <source>
        <strain evidence="10 12">2789STDY5834889</strain>
    </source>
</reference>
<dbReference type="PANTHER" id="PTHR43065:SF10">
    <property type="entry name" value="PEROXIDE STRESS-ACTIVATED HISTIDINE KINASE MAK3"/>
    <property type="match status" value="1"/>
</dbReference>
<name>A0A174XML0_9FIRM</name>
<evidence type="ECO:0000256" key="5">
    <source>
        <dbReference type="ARBA" id="ARBA00022741"/>
    </source>
</evidence>
<dbReference type="EMBL" id="CABHNA010000024">
    <property type="protein sequence ID" value="VUW95597.1"/>
    <property type="molecule type" value="Genomic_DNA"/>
</dbReference>
<dbReference type="PROSITE" id="PS50109">
    <property type="entry name" value="HIS_KIN"/>
    <property type="match status" value="1"/>
</dbReference>
<evidence type="ECO:0000256" key="7">
    <source>
        <dbReference type="ARBA" id="ARBA00022840"/>
    </source>
</evidence>
<evidence type="ECO:0000256" key="2">
    <source>
        <dbReference type="ARBA" id="ARBA00012438"/>
    </source>
</evidence>
<evidence type="ECO:0000256" key="6">
    <source>
        <dbReference type="ARBA" id="ARBA00022777"/>
    </source>
</evidence>
<evidence type="ECO:0000256" key="3">
    <source>
        <dbReference type="ARBA" id="ARBA00022553"/>
    </source>
</evidence>
<keyword evidence="7" id="KW-0067">ATP-binding</keyword>
<dbReference type="SUPFAM" id="SSF47384">
    <property type="entry name" value="Homodimeric domain of signal transducing histidine kinase"/>
    <property type="match status" value="1"/>
</dbReference>
<protein>
    <recommendedName>
        <fullName evidence="2">histidine kinase</fullName>
        <ecNumber evidence="2">2.7.13.3</ecNumber>
    </recommendedName>
</protein>
<dbReference type="GO" id="GO:0005524">
    <property type="term" value="F:ATP binding"/>
    <property type="evidence" value="ECO:0007669"/>
    <property type="project" value="UniProtKB-KW"/>
</dbReference>
<dbReference type="InterPro" id="IPR005467">
    <property type="entry name" value="His_kinase_dom"/>
</dbReference>
<dbReference type="OrthoDB" id="9815750at2"/>
<dbReference type="AlphaFoldDB" id="A0A174XML0"/>
<evidence type="ECO:0000256" key="8">
    <source>
        <dbReference type="ARBA" id="ARBA00023012"/>
    </source>
</evidence>
<evidence type="ECO:0000256" key="4">
    <source>
        <dbReference type="ARBA" id="ARBA00022679"/>
    </source>
</evidence>
<sequence length="247" mass="27566">MLTNIDLEKMNHLMETNKDAKEIITQLLKNHDAAVATIAHEIRNPMTVLYSSMQLMSSLYAETAKGSCVWEECMDGARHMCDLLDDLTELNNGNQLNRASFPLGHVLRNSAVLFAMSLNFEKSKIEMTSSIDKNIKRFNGDRTKLEEVFLNILTNAKDALADCKYAPRLQFRAKKLDDKILIQCQDNGCGIPTEIVDKLYEPFFTTKENGTGLGLAVSKRIIEAHNGTIDITSDHTNGTIVSITLPA</sequence>
<dbReference type="InterPro" id="IPR003594">
    <property type="entry name" value="HATPase_dom"/>
</dbReference>
<dbReference type="PRINTS" id="PR00344">
    <property type="entry name" value="BCTRLSENSOR"/>
</dbReference>
<feature type="domain" description="Histidine kinase" evidence="9">
    <location>
        <begin position="37"/>
        <end position="247"/>
    </location>
</feature>
<dbReference type="RefSeq" id="WP_015527655.1">
    <property type="nucleotide sequence ID" value="NZ_CABHNA010000024.1"/>
</dbReference>
<dbReference type="GeneID" id="303258252"/>
<keyword evidence="4 10" id="KW-0808">Transferase</keyword>
<dbReference type="GO" id="GO:0000155">
    <property type="term" value="F:phosphorelay sensor kinase activity"/>
    <property type="evidence" value="ECO:0007669"/>
    <property type="project" value="InterPro"/>
</dbReference>
<dbReference type="CDD" id="cd00075">
    <property type="entry name" value="HATPase"/>
    <property type="match status" value="1"/>
</dbReference>
<evidence type="ECO:0000313" key="11">
    <source>
        <dbReference type="EMBL" id="VUW95597.1"/>
    </source>
</evidence>
<dbReference type="Pfam" id="PF02518">
    <property type="entry name" value="HATPase_c"/>
    <property type="match status" value="1"/>
</dbReference>
<accession>A0A174XML0</accession>
<evidence type="ECO:0000259" key="9">
    <source>
        <dbReference type="PROSITE" id="PS50109"/>
    </source>
</evidence>
<keyword evidence="13" id="KW-1185">Reference proteome</keyword>
<gene>
    <name evidence="10" type="primary">kinE</name>
    <name evidence="10" type="ORF">ERS852502_00740</name>
    <name evidence="11" type="ORF">RTSSTS7063_00416</name>
</gene>
<dbReference type="EMBL" id="CZBX01000003">
    <property type="protein sequence ID" value="CUQ83625.1"/>
    <property type="molecule type" value="Genomic_DNA"/>
</dbReference>
<dbReference type="Proteomes" id="UP000078383">
    <property type="component" value="Unassembled WGS sequence"/>
</dbReference>
<dbReference type="Gene3D" id="3.30.565.10">
    <property type="entry name" value="Histidine kinase-like ATPase, C-terminal domain"/>
    <property type="match status" value="1"/>
</dbReference>
<dbReference type="SUPFAM" id="SSF55874">
    <property type="entry name" value="ATPase domain of HSP90 chaperone/DNA topoisomerase II/histidine kinase"/>
    <property type="match status" value="1"/>
</dbReference>
<dbReference type="InterPro" id="IPR036890">
    <property type="entry name" value="HATPase_C_sf"/>
</dbReference>
<dbReference type="Gene3D" id="1.10.287.130">
    <property type="match status" value="1"/>
</dbReference>
<dbReference type="EC" id="2.7.13.3" evidence="2"/>
<dbReference type="SMART" id="SM00387">
    <property type="entry name" value="HATPase_c"/>
    <property type="match status" value="1"/>
</dbReference>
<comment type="catalytic activity">
    <reaction evidence="1">
        <text>ATP + protein L-histidine = ADP + protein N-phospho-L-histidine.</text>
        <dbReference type="EC" id="2.7.13.3"/>
    </reaction>
</comment>
<evidence type="ECO:0000313" key="10">
    <source>
        <dbReference type="EMBL" id="CUQ83625.1"/>
    </source>
</evidence>
<dbReference type="CDD" id="cd00082">
    <property type="entry name" value="HisKA"/>
    <property type="match status" value="1"/>
</dbReference>
<dbReference type="Proteomes" id="UP000363661">
    <property type="component" value="Unassembled WGS sequence"/>
</dbReference>
<evidence type="ECO:0000313" key="13">
    <source>
        <dbReference type="Proteomes" id="UP000363661"/>
    </source>
</evidence>
<dbReference type="InterPro" id="IPR004358">
    <property type="entry name" value="Sig_transdc_His_kin-like_C"/>
</dbReference>
<dbReference type="InterPro" id="IPR036097">
    <property type="entry name" value="HisK_dim/P_sf"/>
</dbReference>
<keyword evidence="8" id="KW-0902">Two-component regulatory system</keyword>
<keyword evidence="3" id="KW-0597">Phosphoprotein</keyword>